<accession>A0A2C9LPI6</accession>
<reference evidence="1" key="1">
    <citation type="submission" date="2020-05" db="UniProtKB">
        <authorList>
            <consortium name="EnsemblMetazoa"/>
        </authorList>
    </citation>
    <scope>IDENTIFICATION</scope>
    <source>
        <strain evidence="1">BB02</strain>
    </source>
</reference>
<dbReference type="VEuPathDB" id="VectorBase:BGLAX_036575"/>
<evidence type="ECO:0000313" key="1">
    <source>
        <dbReference type="EnsemblMetazoa" id="BGLB033369-PA"/>
    </source>
</evidence>
<evidence type="ECO:0000313" key="2">
    <source>
        <dbReference type="Proteomes" id="UP000076420"/>
    </source>
</evidence>
<proteinExistence type="predicted"/>
<dbReference type="EnsemblMetazoa" id="BGLB033369-RA">
    <property type="protein sequence ID" value="BGLB033369-PA"/>
    <property type="gene ID" value="BGLB033369"/>
</dbReference>
<protein>
    <submittedName>
        <fullName evidence="1">Uncharacterized protein</fullName>
    </submittedName>
</protein>
<dbReference type="AlphaFoldDB" id="A0A2C9LPI6"/>
<sequence>MAELQRLLQSNEVFRFEPMKTFLSGLQQTSIATTSPSNLNETTGLLPQNANVNLPRMSPSYNVNLNTTNLNTSSTITIDNQGHANINTNVTASVSNVPNPLESNTLTTQDANANVSEVPRLLIGIREETSESEKVLLKQITDMIVGAHLDTTINTHANVLDANTRIKESNKQYINITCSFTFSLELGQSVGSPQAIG</sequence>
<dbReference type="KEGG" id="bgt:106066371"/>
<dbReference type="RefSeq" id="XP_013080818.2">
    <property type="nucleotide sequence ID" value="XM_013225364.2"/>
</dbReference>
<name>A0A2C9LPI6_BIOGL</name>
<gene>
    <name evidence="1" type="primary">106066371</name>
</gene>
<dbReference type="VEuPathDB" id="VectorBase:BGLB033369"/>
<dbReference type="Proteomes" id="UP000076420">
    <property type="component" value="Unassembled WGS sequence"/>
</dbReference>
<organism evidence="1 2">
    <name type="scientific">Biomphalaria glabrata</name>
    <name type="common">Bloodfluke planorb</name>
    <name type="synonym">Freshwater snail</name>
    <dbReference type="NCBI Taxonomy" id="6526"/>
    <lineage>
        <taxon>Eukaryota</taxon>
        <taxon>Metazoa</taxon>
        <taxon>Spiralia</taxon>
        <taxon>Lophotrochozoa</taxon>
        <taxon>Mollusca</taxon>
        <taxon>Gastropoda</taxon>
        <taxon>Heterobranchia</taxon>
        <taxon>Euthyneura</taxon>
        <taxon>Panpulmonata</taxon>
        <taxon>Hygrophila</taxon>
        <taxon>Lymnaeoidea</taxon>
        <taxon>Planorbidae</taxon>
        <taxon>Biomphalaria</taxon>
    </lineage>
</organism>